<dbReference type="AlphaFoldDB" id="A0A101H0E1"/>
<dbReference type="CDD" id="cd19946">
    <property type="entry name" value="GlpA-like_Fer2_BFD-like"/>
    <property type="match status" value="1"/>
</dbReference>
<keyword evidence="1" id="KW-0479">Metal-binding</keyword>
<dbReference type="GO" id="GO:0051536">
    <property type="term" value="F:iron-sulfur cluster binding"/>
    <property type="evidence" value="ECO:0007669"/>
    <property type="project" value="UniProtKB-KW"/>
</dbReference>
<dbReference type="EMBL" id="DQBS01000079">
    <property type="protein sequence ID" value="HCO69598.1"/>
    <property type="molecule type" value="Genomic_DNA"/>
</dbReference>
<dbReference type="PANTHER" id="PTHR42949">
    <property type="entry name" value="ANAEROBIC GLYCEROL-3-PHOSPHATE DEHYDROGENASE SUBUNIT B"/>
    <property type="match status" value="1"/>
</dbReference>
<gene>
    <name evidence="6" type="ORF">DIT26_03290</name>
    <name evidence="7" type="ORF">XD86_0445</name>
</gene>
<dbReference type="Proteomes" id="UP000054260">
    <property type="component" value="Unassembled WGS sequence"/>
</dbReference>
<dbReference type="GO" id="GO:0016491">
    <property type="term" value="F:oxidoreductase activity"/>
    <property type="evidence" value="ECO:0007669"/>
    <property type="project" value="UniProtKB-KW"/>
</dbReference>
<dbReference type="PROSITE" id="PS51379">
    <property type="entry name" value="4FE4S_FER_2"/>
    <property type="match status" value="2"/>
</dbReference>
<protein>
    <submittedName>
        <fullName evidence="6">(2Fe-2S)-binding protein</fullName>
    </submittedName>
    <submittedName>
        <fullName evidence="7">Thioredoxin reductase</fullName>
    </submittedName>
</protein>
<dbReference type="PANTHER" id="PTHR42949:SF3">
    <property type="entry name" value="ANAEROBIC GLYCEROL-3-PHOSPHATE DEHYDROGENASE SUBUNIT B"/>
    <property type="match status" value="1"/>
</dbReference>
<dbReference type="InterPro" id="IPR051691">
    <property type="entry name" value="Metab_Enz_Cyan_OpOx_G3PDH"/>
</dbReference>
<reference evidence="8" key="2">
    <citation type="journal article" date="2015" name="MBio">
        <title>Genome-Resolved Metagenomic Analysis Reveals Roles for Candidate Phyla and Other Microbial Community Members in Biogeochemical Transformations in Oil Reservoirs.</title>
        <authorList>
            <person name="Hu P."/>
            <person name="Tom L."/>
            <person name="Singh A."/>
            <person name="Thomas B.C."/>
            <person name="Baker B.J."/>
            <person name="Piceno Y.M."/>
            <person name="Andersen G.L."/>
            <person name="Banfield J.F."/>
        </authorList>
    </citation>
    <scope>NUCLEOTIDE SEQUENCE [LARGE SCALE GENOMIC DNA]</scope>
</reference>
<dbReference type="Pfam" id="PF00037">
    <property type="entry name" value="Fer4"/>
    <property type="match status" value="1"/>
</dbReference>
<keyword evidence="4" id="KW-0411">Iron-sulfur</keyword>
<evidence type="ECO:0000313" key="8">
    <source>
        <dbReference type="Proteomes" id="UP000054260"/>
    </source>
</evidence>
<evidence type="ECO:0000313" key="9">
    <source>
        <dbReference type="Proteomes" id="UP000264215"/>
    </source>
</evidence>
<feature type="domain" description="4Fe-4S ferredoxin-type" evidence="5">
    <location>
        <begin position="385"/>
        <end position="414"/>
    </location>
</feature>
<dbReference type="EMBL" id="LGGH01000044">
    <property type="protein sequence ID" value="KUK68030.1"/>
    <property type="molecule type" value="Genomic_DNA"/>
</dbReference>
<keyword evidence="3" id="KW-0408">Iron</keyword>
<dbReference type="SUPFAM" id="SSF54862">
    <property type="entry name" value="4Fe-4S ferredoxins"/>
    <property type="match status" value="1"/>
</dbReference>
<evidence type="ECO:0000256" key="3">
    <source>
        <dbReference type="ARBA" id="ARBA00023004"/>
    </source>
</evidence>
<evidence type="ECO:0000313" key="6">
    <source>
        <dbReference type="EMBL" id="HCO69598.1"/>
    </source>
</evidence>
<dbReference type="Proteomes" id="UP000264215">
    <property type="component" value="Unassembled WGS sequence"/>
</dbReference>
<dbReference type="InterPro" id="IPR041854">
    <property type="entry name" value="BFD-like_2Fe2S-bd_dom_sf"/>
</dbReference>
<dbReference type="SUPFAM" id="SSF51905">
    <property type="entry name" value="FAD/NAD(P)-binding domain"/>
    <property type="match status" value="1"/>
</dbReference>
<dbReference type="PRINTS" id="PR00368">
    <property type="entry name" value="FADPNR"/>
</dbReference>
<dbReference type="InterPro" id="IPR017896">
    <property type="entry name" value="4Fe4S_Fe-S-bd"/>
</dbReference>
<dbReference type="InterPro" id="IPR023753">
    <property type="entry name" value="FAD/NAD-binding_dom"/>
</dbReference>
<proteinExistence type="predicted"/>
<dbReference type="PROSITE" id="PS00198">
    <property type="entry name" value="4FE4S_FER_1"/>
    <property type="match status" value="1"/>
</dbReference>
<comment type="caution">
    <text evidence="7">The sequence shown here is derived from an EMBL/GenBank/DDBJ whole genome shotgun (WGS) entry which is preliminary data.</text>
</comment>
<accession>A0A101H0E1</accession>
<organism evidence="7 8">
    <name type="scientific">Mesotoga infera</name>
    <dbReference type="NCBI Taxonomy" id="1236046"/>
    <lineage>
        <taxon>Bacteria</taxon>
        <taxon>Thermotogati</taxon>
        <taxon>Thermotogota</taxon>
        <taxon>Thermotogae</taxon>
        <taxon>Kosmotogales</taxon>
        <taxon>Kosmotogaceae</taxon>
        <taxon>Mesotoga</taxon>
    </lineage>
</organism>
<dbReference type="InterPro" id="IPR036188">
    <property type="entry name" value="FAD/NAD-bd_sf"/>
</dbReference>
<dbReference type="PATRIC" id="fig|1236046.6.peg.560"/>
<reference evidence="7" key="1">
    <citation type="journal article" date="2015" name="MBio">
        <title>Genome-resolved metagenomic analysis reveals roles for candidate phyla and other microbial community members in biogeochemical transformations in oil reservoirs.</title>
        <authorList>
            <person name="Hu P."/>
            <person name="Tom L."/>
            <person name="Singh A."/>
            <person name="Thomas B.C."/>
            <person name="Baker B.J."/>
            <person name="Piceno Y.M."/>
            <person name="Andersen G.L."/>
            <person name="Banfield J.F."/>
        </authorList>
    </citation>
    <scope>NUCLEOTIDE SEQUENCE [LARGE SCALE GENOMIC DNA]</scope>
    <source>
        <strain evidence="7">46_47</strain>
    </source>
</reference>
<dbReference type="Pfam" id="PF17806">
    <property type="entry name" value="SO_alpha_A3"/>
    <property type="match status" value="1"/>
</dbReference>
<dbReference type="Gene3D" id="1.10.10.1100">
    <property type="entry name" value="BFD-like [2Fe-2S]-binding domain"/>
    <property type="match status" value="1"/>
</dbReference>
<dbReference type="Gene3D" id="3.30.70.20">
    <property type="match status" value="1"/>
</dbReference>
<dbReference type="PRINTS" id="PR00469">
    <property type="entry name" value="PNDRDTASEII"/>
</dbReference>
<evidence type="ECO:0000256" key="2">
    <source>
        <dbReference type="ARBA" id="ARBA00023002"/>
    </source>
</evidence>
<dbReference type="Pfam" id="PF07992">
    <property type="entry name" value="Pyr_redox_2"/>
    <property type="match status" value="1"/>
</dbReference>
<dbReference type="InterPro" id="IPR017900">
    <property type="entry name" value="4Fe4S_Fe_S_CS"/>
</dbReference>
<evidence type="ECO:0000256" key="4">
    <source>
        <dbReference type="ARBA" id="ARBA00023014"/>
    </source>
</evidence>
<feature type="domain" description="4Fe-4S ferredoxin-type" evidence="5">
    <location>
        <begin position="417"/>
        <end position="446"/>
    </location>
</feature>
<dbReference type="InterPro" id="IPR041117">
    <property type="entry name" value="SoxA_A3"/>
</dbReference>
<reference evidence="6 9" key="3">
    <citation type="journal article" date="2018" name="Nat. Biotechnol.">
        <title>A standardized bacterial taxonomy based on genome phylogeny substantially revises the tree of life.</title>
        <authorList>
            <person name="Parks D.H."/>
            <person name="Chuvochina M."/>
            <person name="Waite D.W."/>
            <person name="Rinke C."/>
            <person name="Skarshewski A."/>
            <person name="Chaumeil P.A."/>
            <person name="Hugenholtz P."/>
        </authorList>
    </citation>
    <scope>NUCLEOTIDE SEQUENCE [LARGE SCALE GENOMIC DNA]</scope>
    <source>
        <strain evidence="6">UBA9905</strain>
    </source>
</reference>
<sequence length="611" mass="65794">MAEVRLVNDLDVLVVGGGPAGLSTAIEISKSGLSVVVVDEGVSSGGQLVKQTHKFFGNESFFASVRGIEIAQRLIEELSAFEKAQLLSENSVMAVYSDGVPVLDMRRDSTTVFRPKKIVLATGASEKFLQFENNDLPGVYGAGAVQTLMNQYGIIPGKSVLMIGSGNIGLIVAYQLMQAGIEVRAIIEASNEVGGYQVHADKVKRLGIPVELRHTILKAIGEDTVRGAVVSELDDRWRPIAGTEREFAVDTICIAVGLSPSTELAAQAGCKIEYIQELGGYVPSRDENMRTSVPDVFVAGDVSGIEEATTAMMEGKIAGLSIIKDLTGNCDEELLGSLKDTLASFRSGPKSSRTRDGLGRLGIRVKGSPFAKRQTSDFDKYVGKLRPIIECLEAIPCNPCETSCPFGAITVGKNINNIPVIDYSKCSGCGICATSCPGLAIFMFKENEDGTCSIGIPYEFLPIPSKGQHVTARGRNGEFLCSARVERVTRSPNNTNLVYINVSSEVASDVRSILVTSEDAKAIVCRCEEVSVDQIRKAIKEGYTDFEELRRYLRISMGPCGGRTCRLNTLMILSKETGISIEKLSPGVFRPPAVPVSFRAVAESRDDDCEE</sequence>
<keyword evidence="2" id="KW-0560">Oxidoreductase</keyword>
<evidence type="ECO:0000313" key="7">
    <source>
        <dbReference type="EMBL" id="KUK68030.1"/>
    </source>
</evidence>
<dbReference type="Gene3D" id="3.50.50.60">
    <property type="entry name" value="FAD/NAD(P)-binding domain"/>
    <property type="match status" value="2"/>
</dbReference>
<dbReference type="GO" id="GO:0046872">
    <property type="term" value="F:metal ion binding"/>
    <property type="evidence" value="ECO:0007669"/>
    <property type="project" value="UniProtKB-KW"/>
</dbReference>
<evidence type="ECO:0000256" key="1">
    <source>
        <dbReference type="ARBA" id="ARBA00022723"/>
    </source>
</evidence>
<name>A0A101H0E1_9BACT</name>
<evidence type="ECO:0000259" key="5">
    <source>
        <dbReference type="PROSITE" id="PS51379"/>
    </source>
</evidence>